<protein>
    <submittedName>
        <fullName evidence="1">Phosphatidylglycerophosphatase A</fullName>
    </submittedName>
</protein>
<dbReference type="GO" id="GO:0006629">
    <property type="term" value="P:lipid metabolic process"/>
    <property type="evidence" value="ECO:0007669"/>
    <property type="project" value="InterPro"/>
</dbReference>
<dbReference type="InterPro" id="IPR036681">
    <property type="entry name" value="PgpA-like_sf"/>
</dbReference>
<dbReference type="PATRIC" id="fig|135735.6.peg.764"/>
<dbReference type="Pfam" id="PF04608">
    <property type="entry name" value="PgpA"/>
    <property type="match status" value="1"/>
</dbReference>
<dbReference type="PIRSF" id="PIRSF019587">
    <property type="entry name" value="PGPase"/>
    <property type="match status" value="1"/>
</dbReference>
<dbReference type="Gene3D" id="1.10.3760.10">
    <property type="entry name" value="PgpA-like"/>
    <property type="match status" value="1"/>
</dbReference>
<sequence>MKKKPFVSSKEITEATFNLLKERGVTVVDIAEIVFEMQKPYNDKLTIEECVTSVERVLTKREIQHAILVGVELDKLAEKGMLSEPLQTIVEQDEGLFGVDETIAFGATLTYGSIGVTTFGHLDKCKIGIINKLDTDKKRGVNTFLDDLVASVAASAASRLAHKQRDLLEEEQERVN</sequence>
<dbReference type="SUPFAM" id="SSF101307">
    <property type="entry name" value="YutG-like"/>
    <property type="match status" value="1"/>
</dbReference>
<name>A0A0H4KEW4_9BACI</name>
<dbReference type="RefSeq" id="WP_019393795.1">
    <property type="nucleotide sequence ID" value="NZ_ALIM01000032.1"/>
</dbReference>
<dbReference type="EMBL" id="CP011974">
    <property type="protein sequence ID" value="AKO91346.1"/>
    <property type="molecule type" value="Genomic_DNA"/>
</dbReference>
<dbReference type="Proteomes" id="UP000036202">
    <property type="component" value="Chromosome"/>
</dbReference>
<dbReference type="AlphaFoldDB" id="A0A0H4KEW4"/>
<gene>
    <name evidence="1" type="ORF">BEH_04010</name>
</gene>
<dbReference type="KEGG" id="beo:BEH_04010"/>
<dbReference type="InterPro" id="IPR007686">
    <property type="entry name" value="YutG/PgpA"/>
</dbReference>
<organism evidence="1 2">
    <name type="scientific">Priestia filamentosa</name>
    <dbReference type="NCBI Taxonomy" id="1402861"/>
    <lineage>
        <taxon>Bacteria</taxon>
        <taxon>Bacillati</taxon>
        <taxon>Bacillota</taxon>
        <taxon>Bacilli</taxon>
        <taxon>Bacillales</taxon>
        <taxon>Bacillaceae</taxon>
        <taxon>Priestia</taxon>
    </lineage>
</organism>
<reference evidence="1 2" key="1">
    <citation type="journal article" date="2015" name="PLoS ONE">
        <title>Genome Sequence of Bacillus endophyticus and Analysis of Its Companion Mechanism in the Ketogulonigenium vulgare-Bacillus Strain Consortium.</title>
        <authorList>
            <person name="Jia N."/>
            <person name="Du J."/>
            <person name="Ding M.Z."/>
            <person name="Gao F."/>
            <person name="Yuan Y.J."/>
        </authorList>
    </citation>
    <scope>NUCLEOTIDE SEQUENCE [LARGE SCALE GENOMIC DNA]</scope>
    <source>
        <strain evidence="1 2">Hbe603</strain>
    </source>
</reference>
<accession>A0A0H4KEW4</accession>
<evidence type="ECO:0000313" key="2">
    <source>
        <dbReference type="Proteomes" id="UP000036202"/>
    </source>
</evidence>
<dbReference type="InterPro" id="IPR026038">
    <property type="entry name" value="Put_PGPase"/>
</dbReference>
<reference evidence="2" key="2">
    <citation type="submission" date="2015-06" db="EMBL/GenBank/DDBJ databases">
        <title>Genome Sequence of Bacillus endophyticus and Analysis of its Companion Mechanism in the Ketogulonigenium vulgare-Bacillus strain Consortium.</title>
        <authorList>
            <person name="Jia N."/>
            <person name="Du J."/>
            <person name="Ding M.-Z."/>
            <person name="Gao F."/>
            <person name="Yuan Y.-J."/>
        </authorList>
    </citation>
    <scope>NUCLEOTIDE SEQUENCE [LARGE SCALE GENOMIC DNA]</scope>
    <source>
        <strain evidence="2">Hbe603</strain>
    </source>
</reference>
<dbReference type="OrthoDB" id="9793244at2"/>
<keyword evidence="2" id="KW-1185">Reference proteome</keyword>
<dbReference type="CDD" id="cd06971">
    <property type="entry name" value="PgpA"/>
    <property type="match status" value="1"/>
</dbReference>
<proteinExistence type="predicted"/>
<dbReference type="GO" id="GO:0008962">
    <property type="term" value="F:phosphatidylglycerophosphatase activity"/>
    <property type="evidence" value="ECO:0007669"/>
    <property type="project" value="InterPro"/>
</dbReference>
<evidence type="ECO:0000313" key="1">
    <source>
        <dbReference type="EMBL" id="AKO91346.1"/>
    </source>
</evidence>